<dbReference type="Gene3D" id="3.40.50.720">
    <property type="entry name" value="NAD(P)-binding Rossmann-like Domain"/>
    <property type="match status" value="1"/>
</dbReference>
<dbReference type="InterPro" id="IPR051721">
    <property type="entry name" value="Biopterin_syn/organic_redct"/>
</dbReference>
<dbReference type="InterPro" id="IPR002347">
    <property type="entry name" value="SDR_fam"/>
</dbReference>
<dbReference type="InterPro" id="IPR020904">
    <property type="entry name" value="Sc_DH/Rdtase_CS"/>
</dbReference>
<keyword evidence="6" id="KW-1185">Reference proteome</keyword>
<dbReference type="PROSITE" id="PS00061">
    <property type="entry name" value="ADH_SHORT"/>
    <property type="match status" value="1"/>
</dbReference>
<dbReference type="PANTHER" id="PTHR44085:SF2">
    <property type="entry name" value="SEPIAPTERIN REDUCTASE"/>
    <property type="match status" value="1"/>
</dbReference>
<dbReference type="PANTHER" id="PTHR44085">
    <property type="entry name" value="SEPIAPTERIN REDUCTASE"/>
    <property type="match status" value="1"/>
</dbReference>
<dbReference type="RefSeq" id="WP_189581441.1">
    <property type="nucleotide sequence ID" value="NZ_BMYF01000010.1"/>
</dbReference>
<accession>A0A8J3G5E3</accession>
<organism evidence="5 6">
    <name type="scientific">Mongoliitalea lutea</name>
    <dbReference type="NCBI Taxonomy" id="849756"/>
    <lineage>
        <taxon>Bacteria</taxon>
        <taxon>Pseudomonadati</taxon>
        <taxon>Bacteroidota</taxon>
        <taxon>Cytophagia</taxon>
        <taxon>Cytophagales</taxon>
        <taxon>Cyclobacteriaceae</taxon>
        <taxon>Mongoliitalea</taxon>
    </lineage>
</organism>
<gene>
    <name evidence="5" type="primary">yueD</name>
    <name evidence="5" type="ORF">GCM10008106_19470</name>
</gene>
<reference evidence="5" key="1">
    <citation type="journal article" date="2014" name="Int. J. Syst. Evol. Microbiol.">
        <title>Complete genome sequence of Corynebacterium casei LMG S-19264T (=DSM 44701T), isolated from a smear-ripened cheese.</title>
        <authorList>
            <consortium name="US DOE Joint Genome Institute (JGI-PGF)"/>
            <person name="Walter F."/>
            <person name="Albersmeier A."/>
            <person name="Kalinowski J."/>
            <person name="Ruckert C."/>
        </authorList>
    </citation>
    <scope>NUCLEOTIDE SEQUENCE</scope>
    <source>
        <strain evidence="5">KCTC 23224</strain>
    </source>
</reference>
<evidence type="ECO:0000256" key="3">
    <source>
        <dbReference type="ARBA" id="ARBA00022857"/>
    </source>
</evidence>
<keyword evidence="2" id="KW-0963">Cytoplasm</keyword>
<comment type="subcellular location">
    <subcellularLocation>
        <location evidence="1">Cytoplasm</location>
    </subcellularLocation>
</comment>
<evidence type="ECO:0000313" key="5">
    <source>
        <dbReference type="EMBL" id="GHB38284.1"/>
    </source>
</evidence>
<dbReference type="PRINTS" id="PR00081">
    <property type="entry name" value="GDHRDH"/>
</dbReference>
<dbReference type="EMBL" id="BMYF01000010">
    <property type="protein sequence ID" value="GHB38284.1"/>
    <property type="molecule type" value="Genomic_DNA"/>
</dbReference>
<proteinExistence type="predicted"/>
<evidence type="ECO:0000313" key="6">
    <source>
        <dbReference type="Proteomes" id="UP000642809"/>
    </source>
</evidence>
<name>A0A8J3G5E3_9BACT</name>
<dbReference type="AlphaFoldDB" id="A0A8J3G5E3"/>
<sequence>MDSLFIITGSSKGIGLALVKQLLEHPSNHIIGIARSESPLAHERYQHFQSDLSDIQFLIKQVEDFFPSNSFERIVLVNNAGWIGEIAHVGHLQPENILSLYNLNVIAPAILSNAFAKAYEQVNAIKIVINISSGAAKKGLDGWSGYSSSKAAINLFTEAAQNESNLNKNGIRYFAVAPGVVDTAMQTDIRSAKSESFSSLAKFQGLYQNNQLSSPSHAAQKIIYLIEHFREFEGVLQDVREF</sequence>
<comment type="caution">
    <text evidence="5">The sequence shown here is derived from an EMBL/GenBank/DDBJ whole genome shotgun (WGS) entry which is preliminary data.</text>
</comment>
<dbReference type="GO" id="GO:0004757">
    <property type="term" value="F:sepiapterin reductase (NADP+) activity"/>
    <property type="evidence" value="ECO:0007669"/>
    <property type="project" value="TreeGrafter"/>
</dbReference>
<dbReference type="GO" id="GO:0005737">
    <property type="term" value="C:cytoplasm"/>
    <property type="evidence" value="ECO:0007669"/>
    <property type="project" value="UniProtKB-SubCell"/>
</dbReference>
<dbReference type="InterPro" id="IPR036291">
    <property type="entry name" value="NAD(P)-bd_dom_sf"/>
</dbReference>
<keyword evidence="4" id="KW-0560">Oxidoreductase</keyword>
<dbReference type="GO" id="GO:0006729">
    <property type="term" value="P:tetrahydrobiopterin biosynthetic process"/>
    <property type="evidence" value="ECO:0007669"/>
    <property type="project" value="TreeGrafter"/>
</dbReference>
<dbReference type="SUPFAM" id="SSF51735">
    <property type="entry name" value="NAD(P)-binding Rossmann-fold domains"/>
    <property type="match status" value="1"/>
</dbReference>
<dbReference type="Proteomes" id="UP000642809">
    <property type="component" value="Unassembled WGS sequence"/>
</dbReference>
<dbReference type="Pfam" id="PF00106">
    <property type="entry name" value="adh_short"/>
    <property type="match status" value="1"/>
</dbReference>
<evidence type="ECO:0000256" key="1">
    <source>
        <dbReference type="ARBA" id="ARBA00004496"/>
    </source>
</evidence>
<keyword evidence="3" id="KW-0521">NADP</keyword>
<evidence type="ECO:0000256" key="4">
    <source>
        <dbReference type="ARBA" id="ARBA00023002"/>
    </source>
</evidence>
<evidence type="ECO:0000256" key="2">
    <source>
        <dbReference type="ARBA" id="ARBA00022490"/>
    </source>
</evidence>
<reference evidence="5" key="2">
    <citation type="submission" date="2020-09" db="EMBL/GenBank/DDBJ databases">
        <authorList>
            <person name="Sun Q."/>
            <person name="Kim S."/>
        </authorList>
    </citation>
    <scope>NUCLEOTIDE SEQUENCE</scope>
    <source>
        <strain evidence="5">KCTC 23224</strain>
    </source>
</reference>
<protein>
    <submittedName>
        <fullName evidence="5">Benzil reductase ((S)-benzoin forming)</fullName>
    </submittedName>
</protein>